<dbReference type="PANTHER" id="PTHR46206:SF5">
    <property type="entry name" value="P450, PUTATIVE (EUROFUNG)-RELATED"/>
    <property type="match status" value="1"/>
</dbReference>
<evidence type="ECO:0000256" key="10">
    <source>
        <dbReference type="ARBA" id="ARBA00023033"/>
    </source>
</evidence>
<accession>A0ABR1WPL0</accession>
<sequence length="446" mass="50454">MASKTIRAAYSQMSGNSIRINSPESWMTLVSSPDLINDIKTATNDQLSLHAAAKEILKPGYTMNGFNWHDQRGVEGIGFVRTLRTLLTYHLPQMTPGTRGIIEKTFAREIGTGNSVNGAPVALKIVTTKISAYAFFGMDYVDDDEFIDAAYYYNEDVLFGSELLRLTPKFLVPFTGPLMKVFLKRQRTFFMGLVSIIEQRMSSPDSKKKYNDVIQWIIDTSPKSKPWTPGRMAFEVMAIWFGSVQGLATTLTFAIYHLCENPECLEVLREEVQSEASGEFRTRGEGLPLMDSFLKECSRWTPVESITGRRCALRDFTFSDGTQVAKGEWVGIPVGPMLRDASMYPHPDVFDPFRFIDSKLRRGTTCIQPDGPSKFTDVSDTWHVWGTGKLTCPGRFFVSFTMKHTLHYILENYDLEMAQKNRKNTINWRTLTLPALGVKANFKARP</sequence>
<dbReference type="EMBL" id="JAQQWN010000005">
    <property type="protein sequence ID" value="KAK8085466.1"/>
    <property type="molecule type" value="Genomic_DNA"/>
</dbReference>
<evidence type="ECO:0008006" key="14">
    <source>
        <dbReference type="Google" id="ProtNLM"/>
    </source>
</evidence>
<gene>
    <name evidence="12" type="ORF">PG997_006737</name>
</gene>
<keyword evidence="5" id="KW-0812">Transmembrane</keyword>
<evidence type="ECO:0000313" key="12">
    <source>
        <dbReference type="EMBL" id="KAK8085466.1"/>
    </source>
</evidence>
<keyword evidence="4" id="KW-0349">Heme</keyword>
<keyword evidence="11" id="KW-0472">Membrane</keyword>
<dbReference type="InterPro" id="IPR002403">
    <property type="entry name" value="Cyt_P450_E_grp-IV"/>
</dbReference>
<organism evidence="12 13">
    <name type="scientific">Apiospora hydei</name>
    <dbReference type="NCBI Taxonomy" id="1337664"/>
    <lineage>
        <taxon>Eukaryota</taxon>
        <taxon>Fungi</taxon>
        <taxon>Dikarya</taxon>
        <taxon>Ascomycota</taxon>
        <taxon>Pezizomycotina</taxon>
        <taxon>Sordariomycetes</taxon>
        <taxon>Xylariomycetidae</taxon>
        <taxon>Amphisphaeriales</taxon>
        <taxon>Apiosporaceae</taxon>
        <taxon>Apiospora</taxon>
    </lineage>
</organism>
<dbReference type="GeneID" id="92044112"/>
<evidence type="ECO:0000256" key="11">
    <source>
        <dbReference type="ARBA" id="ARBA00023136"/>
    </source>
</evidence>
<comment type="cofactor">
    <cofactor evidence="1">
        <name>heme</name>
        <dbReference type="ChEBI" id="CHEBI:30413"/>
    </cofactor>
</comment>
<keyword evidence="6" id="KW-0479">Metal-binding</keyword>
<reference evidence="12 13" key="1">
    <citation type="submission" date="2023-01" db="EMBL/GenBank/DDBJ databases">
        <title>Analysis of 21 Apiospora genomes using comparative genomics revels a genus with tremendous synthesis potential of carbohydrate active enzymes and secondary metabolites.</title>
        <authorList>
            <person name="Sorensen T."/>
        </authorList>
    </citation>
    <scope>NUCLEOTIDE SEQUENCE [LARGE SCALE GENOMIC DNA]</scope>
    <source>
        <strain evidence="12 13">CBS 114990</strain>
    </source>
</reference>
<dbReference type="InterPro" id="IPR036396">
    <property type="entry name" value="Cyt_P450_sf"/>
</dbReference>
<proteinExistence type="inferred from homology"/>
<dbReference type="Gene3D" id="1.10.630.10">
    <property type="entry name" value="Cytochrome P450"/>
    <property type="match status" value="1"/>
</dbReference>
<keyword evidence="7" id="KW-1133">Transmembrane helix</keyword>
<evidence type="ECO:0000256" key="6">
    <source>
        <dbReference type="ARBA" id="ARBA00022723"/>
    </source>
</evidence>
<dbReference type="Pfam" id="PF00067">
    <property type="entry name" value="p450"/>
    <property type="match status" value="1"/>
</dbReference>
<comment type="similarity">
    <text evidence="3">Belongs to the cytochrome P450 family.</text>
</comment>
<evidence type="ECO:0000256" key="9">
    <source>
        <dbReference type="ARBA" id="ARBA00023004"/>
    </source>
</evidence>
<evidence type="ECO:0000256" key="2">
    <source>
        <dbReference type="ARBA" id="ARBA00004370"/>
    </source>
</evidence>
<dbReference type="PANTHER" id="PTHR46206">
    <property type="entry name" value="CYTOCHROME P450"/>
    <property type="match status" value="1"/>
</dbReference>
<dbReference type="SUPFAM" id="SSF48264">
    <property type="entry name" value="Cytochrome P450"/>
    <property type="match status" value="1"/>
</dbReference>
<comment type="subcellular location">
    <subcellularLocation>
        <location evidence="2">Membrane</location>
    </subcellularLocation>
</comment>
<evidence type="ECO:0000256" key="5">
    <source>
        <dbReference type="ARBA" id="ARBA00022692"/>
    </source>
</evidence>
<keyword evidence="8" id="KW-0560">Oxidoreductase</keyword>
<evidence type="ECO:0000256" key="4">
    <source>
        <dbReference type="ARBA" id="ARBA00022617"/>
    </source>
</evidence>
<keyword evidence="9" id="KW-0408">Iron</keyword>
<keyword evidence="10" id="KW-0503">Monooxygenase</keyword>
<evidence type="ECO:0000256" key="8">
    <source>
        <dbReference type="ARBA" id="ARBA00023002"/>
    </source>
</evidence>
<evidence type="ECO:0000256" key="7">
    <source>
        <dbReference type="ARBA" id="ARBA00022989"/>
    </source>
</evidence>
<dbReference type="InterPro" id="IPR001128">
    <property type="entry name" value="Cyt_P450"/>
</dbReference>
<dbReference type="CDD" id="cd11041">
    <property type="entry name" value="CYP503A1-like"/>
    <property type="match status" value="1"/>
</dbReference>
<evidence type="ECO:0000256" key="3">
    <source>
        <dbReference type="ARBA" id="ARBA00010617"/>
    </source>
</evidence>
<comment type="caution">
    <text evidence="12">The sequence shown here is derived from an EMBL/GenBank/DDBJ whole genome shotgun (WGS) entry which is preliminary data.</text>
</comment>
<evidence type="ECO:0000313" key="13">
    <source>
        <dbReference type="Proteomes" id="UP001433268"/>
    </source>
</evidence>
<dbReference type="PRINTS" id="PR00465">
    <property type="entry name" value="EP450IV"/>
</dbReference>
<protein>
    <recommendedName>
        <fullName evidence="14">Cytochrome P450</fullName>
    </recommendedName>
</protein>
<dbReference type="RefSeq" id="XP_066669975.1">
    <property type="nucleotide sequence ID" value="XM_066811052.1"/>
</dbReference>
<keyword evidence="13" id="KW-1185">Reference proteome</keyword>
<name>A0ABR1WPL0_9PEZI</name>
<dbReference type="Proteomes" id="UP001433268">
    <property type="component" value="Unassembled WGS sequence"/>
</dbReference>
<evidence type="ECO:0000256" key="1">
    <source>
        <dbReference type="ARBA" id="ARBA00001971"/>
    </source>
</evidence>